<proteinExistence type="predicted"/>
<gene>
    <name evidence="1" type="ORF">SAMN05660649_05171</name>
</gene>
<evidence type="ECO:0008006" key="3">
    <source>
        <dbReference type="Google" id="ProtNLM"/>
    </source>
</evidence>
<dbReference type="Proteomes" id="UP000199337">
    <property type="component" value="Unassembled WGS sequence"/>
</dbReference>
<dbReference type="RefSeq" id="WP_165613724.1">
    <property type="nucleotide sequence ID" value="NZ_FOOX01000046.1"/>
</dbReference>
<dbReference type="EMBL" id="FOOX01000046">
    <property type="protein sequence ID" value="SFH42880.1"/>
    <property type="molecule type" value="Genomic_DNA"/>
</dbReference>
<protein>
    <recommendedName>
        <fullName evidence="3">Integrase</fullName>
    </recommendedName>
</protein>
<sequence length="56" mass="6926">MTKEEILKKLKFDTQIRELSQNTQDEYYTKAKLFQDYYDKSAIELDFNDIKNYLYM</sequence>
<evidence type="ECO:0000313" key="1">
    <source>
        <dbReference type="EMBL" id="SFH42880.1"/>
    </source>
</evidence>
<dbReference type="STRING" id="341036.SAMN05660649_05171"/>
<reference evidence="2" key="1">
    <citation type="submission" date="2016-10" db="EMBL/GenBank/DDBJ databases">
        <authorList>
            <person name="Varghese N."/>
            <person name="Submissions S."/>
        </authorList>
    </citation>
    <scope>NUCLEOTIDE SEQUENCE [LARGE SCALE GENOMIC DNA]</scope>
    <source>
        <strain evidence="2">DSM 17038</strain>
    </source>
</reference>
<keyword evidence="2" id="KW-1185">Reference proteome</keyword>
<name>A0A1I2ZYZ7_9FIRM</name>
<accession>A0A1I2ZYZ7</accession>
<evidence type="ECO:0000313" key="2">
    <source>
        <dbReference type="Proteomes" id="UP000199337"/>
    </source>
</evidence>
<organism evidence="1 2">
    <name type="scientific">Desulfotruncus arcticus DSM 17038</name>
    <dbReference type="NCBI Taxonomy" id="1121424"/>
    <lineage>
        <taxon>Bacteria</taxon>
        <taxon>Bacillati</taxon>
        <taxon>Bacillota</taxon>
        <taxon>Clostridia</taxon>
        <taxon>Eubacteriales</taxon>
        <taxon>Desulfallaceae</taxon>
        <taxon>Desulfotruncus</taxon>
    </lineage>
</organism>
<dbReference type="AlphaFoldDB" id="A0A1I2ZYZ7"/>